<proteinExistence type="inferred from homology"/>
<dbReference type="AlphaFoldDB" id="A0A2P1P7I4"/>
<keyword evidence="4 7" id="KW-0067">ATP-binding</keyword>
<gene>
    <name evidence="7" type="ORF">phytr_2700</name>
</gene>
<reference evidence="7 8" key="1">
    <citation type="submission" date="2018-03" db="EMBL/GenBank/DDBJ databases">
        <title>A gene transfer event suggests a long-term partnership between eustigmatophyte algae and a novel lineage of endosymbiotic bacteria.</title>
        <authorList>
            <person name="Yurchenko T."/>
            <person name="Sevcikova T."/>
            <person name="Pribyl P."/>
            <person name="El Karkouri K."/>
            <person name="Klimes V."/>
            <person name="Amaral R."/>
            <person name="Zbrankova V."/>
            <person name="Kim E."/>
            <person name="Raoult D."/>
            <person name="Santos L.M.A."/>
            <person name="Elias M."/>
        </authorList>
    </citation>
    <scope>NUCLEOTIDE SEQUENCE [LARGE SCALE GENOMIC DNA]</scope>
    <source>
        <strain evidence="7">CCALA 838</strain>
    </source>
</reference>
<dbReference type="SMART" id="SM00382">
    <property type="entry name" value="AAA"/>
    <property type="match status" value="1"/>
</dbReference>
<keyword evidence="2" id="KW-0813">Transport</keyword>
<dbReference type="PROSITE" id="PS50893">
    <property type="entry name" value="ABC_TRANSPORTER_2"/>
    <property type="match status" value="1"/>
</dbReference>
<dbReference type="InterPro" id="IPR027417">
    <property type="entry name" value="P-loop_NTPase"/>
</dbReference>
<evidence type="ECO:0000259" key="6">
    <source>
        <dbReference type="PROSITE" id="PS50893"/>
    </source>
</evidence>
<dbReference type="PANTHER" id="PTHR43166">
    <property type="entry name" value="AMINO ACID IMPORT ATP-BINDING PROTEIN"/>
    <property type="match status" value="1"/>
</dbReference>
<keyword evidence="3" id="KW-0547">Nucleotide-binding</keyword>
<sequence length="229" mass="25680">MIRIENLSKKFGDQVALKDISLTFEEGKTTVILGPSGSGKSTLLRCIKKLEQIDSGKMYLHGKEITKEKQLSKIGLVFQNFNLFPHFTVLENLTYAPRLLNPKAKLITKAKDLLLNLGLSNKINAKPKELSGGQKQRVAIARALMLDPEILLFDEPTSALDRESTALLIKIICELKSSITMLIVSHEISFARAVADRIIFMEQGMALCHQDIQGFFEDPDSHRARLFLE</sequence>
<evidence type="ECO:0000256" key="2">
    <source>
        <dbReference type="ARBA" id="ARBA00022448"/>
    </source>
</evidence>
<dbReference type="InterPro" id="IPR050086">
    <property type="entry name" value="MetN_ABC_transporter-like"/>
</dbReference>
<dbReference type="KEGG" id="ptc:phytr_2700"/>
<dbReference type="RefSeq" id="WP_106874094.1">
    <property type="nucleotide sequence ID" value="NZ_CP027845.1"/>
</dbReference>
<organism evidence="7 8">
    <name type="scientific">Candidatus Phycorickettsia trachydisci</name>
    <dbReference type="NCBI Taxonomy" id="2115978"/>
    <lineage>
        <taxon>Bacteria</taxon>
        <taxon>Pseudomonadati</taxon>
        <taxon>Pseudomonadota</taxon>
        <taxon>Alphaproteobacteria</taxon>
        <taxon>Rickettsiales</taxon>
        <taxon>Rickettsiaceae</taxon>
        <taxon>Candidatus Phycorickettsia</taxon>
    </lineage>
</organism>
<dbReference type="PROSITE" id="PS00211">
    <property type="entry name" value="ABC_TRANSPORTER_1"/>
    <property type="match status" value="1"/>
</dbReference>
<comment type="similarity">
    <text evidence="1">Belongs to the ABC transporter superfamily.</text>
</comment>
<dbReference type="EMBL" id="CP027845">
    <property type="protein sequence ID" value="AVP87226.1"/>
    <property type="molecule type" value="Genomic_DNA"/>
</dbReference>
<evidence type="ECO:0000313" key="7">
    <source>
        <dbReference type="EMBL" id="AVP87226.1"/>
    </source>
</evidence>
<keyword evidence="8" id="KW-1185">Reference proteome</keyword>
<name>A0A2P1P7I4_9RICK</name>
<comment type="function">
    <text evidence="5">Part of an ABC transporter complex. Transmembrane domains (TMD) form a pore in the inner membrane and the ATP-binding domain (NBD) is responsible for energy generation.</text>
</comment>
<dbReference type="SUPFAM" id="SSF52540">
    <property type="entry name" value="P-loop containing nucleoside triphosphate hydrolases"/>
    <property type="match status" value="1"/>
</dbReference>
<dbReference type="PANTHER" id="PTHR43166:SF4">
    <property type="entry name" value="PHOSPHONATES IMPORT ATP-BINDING PROTEIN PHNC"/>
    <property type="match status" value="1"/>
</dbReference>
<dbReference type="GO" id="GO:0005524">
    <property type="term" value="F:ATP binding"/>
    <property type="evidence" value="ECO:0007669"/>
    <property type="project" value="UniProtKB-KW"/>
</dbReference>
<evidence type="ECO:0000313" key="8">
    <source>
        <dbReference type="Proteomes" id="UP000241762"/>
    </source>
</evidence>
<dbReference type="Proteomes" id="UP000241762">
    <property type="component" value="Chromosome"/>
</dbReference>
<evidence type="ECO:0000256" key="5">
    <source>
        <dbReference type="ARBA" id="ARBA00024725"/>
    </source>
</evidence>
<dbReference type="OrthoDB" id="9802264at2"/>
<dbReference type="InterPro" id="IPR003439">
    <property type="entry name" value="ABC_transporter-like_ATP-bd"/>
</dbReference>
<dbReference type="Gene3D" id="3.40.50.300">
    <property type="entry name" value="P-loop containing nucleotide triphosphate hydrolases"/>
    <property type="match status" value="1"/>
</dbReference>
<accession>A0A2P1P7I4</accession>
<feature type="domain" description="ABC transporter" evidence="6">
    <location>
        <begin position="2"/>
        <end position="228"/>
    </location>
</feature>
<evidence type="ECO:0000256" key="1">
    <source>
        <dbReference type="ARBA" id="ARBA00005417"/>
    </source>
</evidence>
<dbReference type="Pfam" id="PF00005">
    <property type="entry name" value="ABC_tran"/>
    <property type="match status" value="1"/>
</dbReference>
<evidence type="ECO:0000256" key="4">
    <source>
        <dbReference type="ARBA" id="ARBA00022840"/>
    </source>
</evidence>
<evidence type="ECO:0000256" key="3">
    <source>
        <dbReference type="ARBA" id="ARBA00022741"/>
    </source>
</evidence>
<dbReference type="InterPro" id="IPR017871">
    <property type="entry name" value="ABC_transporter-like_CS"/>
</dbReference>
<protein>
    <submittedName>
        <fullName evidence="7">Glutamine ABC transporter ATP-binding protein GlnQ</fullName>
    </submittedName>
</protein>
<dbReference type="InterPro" id="IPR003593">
    <property type="entry name" value="AAA+_ATPase"/>
</dbReference>
<dbReference type="GO" id="GO:0016887">
    <property type="term" value="F:ATP hydrolysis activity"/>
    <property type="evidence" value="ECO:0007669"/>
    <property type="project" value="InterPro"/>
</dbReference>